<dbReference type="EMBL" id="DRLD01000092">
    <property type="protein sequence ID" value="HED09693.1"/>
    <property type="molecule type" value="Genomic_DNA"/>
</dbReference>
<evidence type="ECO:0000256" key="4">
    <source>
        <dbReference type="ARBA" id="ARBA00022692"/>
    </source>
</evidence>
<accession>A0A7V1LKM2</accession>
<evidence type="ECO:0000256" key="2">
    <source>
        <dbReference type="ARBA" id="ARBA00005811"/>
    </source>
</evidence>
<reference evidence="8" key="1">
    <citation type="journal article" date="2020" name="mSystems">
        <title>Genome- and Community-Level Interaction Insights into Carbon Utilization and Element Cycling Functions of Hydrothermarchaeota in Hydrothermal Sediment.</title>
        <authorList>
            <person name="Zhou Z."/>
            <person name="Liu Y."/>
            <person name="Xu W."/>
            <person name="Pan J."/>
            <person name="Luo Z.H."/>
            <person name="Li M."/>
        </authorList>
    </citation>
    <scope>NUCLEOTIDE SEQUENCE [LARGE SCALE GENOMIC DNA]</scope>
    <source>
        <strain evidence="8">HyVt-456</strain>
    </source>
</reference>
<evidence type="ECO:0000313" key="8">
    <source>
        <dbReference type="EMBL" id="HED09693.1"/>
    </source>
</evidence>
<dbReference type="Pfam" id="PF02472">
    <property type="entry name" value="ExbD"/>
    <property type="match status" value="1"/>
</dbReference>
<comment type="caution">
    <text evidence="8">The sequence shown here is derived from an EMBL/GenBank/DDBJ whole genome shotgun (WGS) entry which is preliminary data.</text>
</comment>
<comment type="similarity">
    <text evidence="2 7">Belongs to the ExbD/TolR family.</text>
</comment>
<evidence type="ECO:0000256" key="7">
    <source>
        <dbReference type="RuleBase" id="RU003879"/>
    </source>
</evidence>
<keyword evidence="5" id="KW-1133">Transmembrane helix</keyword>
<dbReference type="GO" id="GO:0022857">
    <property type="term" value="F:transmembrane transporter activity"/>
    <property type="evidence" value="ECO:0007669"/>
    <property type="project" value="InterPro"/>
</dbReference>
<dbReference type="AlphaFoldDB" id="A0A7V1LKM2"/>
<evidence type="ECO:0000256" key="6">
    <source>
        <dbReference type="ARBA" id="ARBA00023136"/>
    </source>
</evidence>
<keyword evidence="3" id="KW-1003">Cell membrane</keyword>
<keyword evidence="4 7" id="KW-0812">Transmembrane</keyword>
<proteinExistence type="inferred from homology"/>
<organism evidence="8">
    <name type="scientific">Caldithrix abyssi</name>
    <dbReference type="NCBI Taxonomy" id="187145"/>
    <lineage>
        <taxon>Bacteria</taxon>
        <taxon>Pseudomonadati</taxon>
        <taxon>Calditrichota</taxon>
        <taxon>Calditrichia</taxon>
        <taxon>Calditrichales</taxon>
        <taxon>Calditrichaceae</taxon>
        <taxon>Caldithrix</taxon>
    </lineage>
</organism>
<dbReference type="GO" id="GO:0005886">
    <property type="term" value="C:plasma membrane"/>
    <property type="evidence" value="ECO:0007669"/>
    <property type="project" value="UniProtKB-SubCell"/>
</dbReference>
<evidence type="ECO:0000256" key="1">
    <source>
        <dbReference type="ARBA" id="ARBA00004162"/>
    </source>
</evidence>
<comment type="subcellular location">
    <subcellularLocation>
        <location evidence="1">Cell membrane</location>
        <topology evidence="1">Single-pass membrane protein</topology>
    </subcellularLocation>
    <subcellularLocation>
        <location evidence="7">Cell membrane</location>
        <topology evidence="7">Single-pass type II membrane protein</topology>
    </subcellularLocation>
</comment>
<sequence length="183" mass="20126">MAYKPSARRNTDDLEMDLDIRPVMNLMVVLIPLLLQGAQWVKLGAIEINAPPSKSVGTNSIEDNQDQKEESKKIGLKLAMTNDGITIANASVLLASEQGEGPTVPNLPDGSYDFETLRNKLIEIKKQIAGKGYKDQDRAVITASNDVAYKHIVDLIDNIQTYQDDNGNELALFPQINFGSVLQ</sequence>
<dbReference type="GO" id="GO:0015031">
    <property type="term" value="P:protein transport"/>
    <property type="evidence" value="ECO:0007669"/>
    <property type="project" value="UniProtKB-KW"/>
</dbReference>
<keyword evidence="6" id="KW-0472">Membrane</keyword>
<dbReference type="InterPro" id="IPR003400">
    <property type="entry name" value="ExbD"/>
</dbReference>
<dbReference type="Proteomes" id="UP000886005">
    <property type="component" value="Unassembled WGS sequence"/>
</dbReference>
<evidence type="ECO:0008006" key="9">
    <source>
        <dbReference type="Google" id="ProtNLM"/>
    </source>
</evidence>
<name>A0A7V1LKM2_CALAY</name>
<keyword evidence="7" id="KW-0653">Protein transport</keyword>
<evidence type="ECO:0000256" key="3">
    <source>
        <dbReference type="ARBA" id="ARBA00022475"/>
    </source>
</evidence>
<keyword evidence="7" id="KW-0813">Transport</keyword>
<evidence type="ECO:0000256" key="5">
    <source>
        <dbReference type="ARBA" id="ARBA00022989"/>
    </source>
</evidence>
<gene>
    <name evidence="8" type="ORF">ENJ10_03310</name>
</gene>
<protein>
    <recommendedName>
        <fullName evidence="9">Biopolymer transporter ExbD</fullName>
    </recommendedName>
</protein>